<sequence length="71" mass="7374">RRRRVVGEVTGRRDVAGTACPVPTRVAGKSDRTALGQGHGGPGSKEKGGKGLPQKNPASKVLQDGMKVDHC</sequence>
<accession>A0A061QN13</accession>
<reference evidence="2" key="1">
    <citation type="submission" date="2014-05" db="EMBL/GenBank/DDBJ databases">
        <title>The transcriptome of the halophilic microalga Tetraselmis sp. GSL018 isolated from the Great Salt Lake, Utah.</title>
        <authorList>
            <person name="Jinkerson R.E."/>
            <person name="D'Adamo S."/>
            <person name="Posewitz M.C."/>
        </authorList>
    </citation>
    <scope>NUCLEOTIDE SEQUENCE</scope>
    <source>
        <strain evidence="2">GSL018</strain>
    </source>
</reference>
<feature type="region of interest" description="Disordered" evidence="1">
    <location>
        <begin position="19"/>
        <end position="71"/>
    </location>
</feature>
<dbReference type="AlphaFoldDB" id="A0A061QN13"/>
<dbReference type="EMBL" id="GBEZ01026075">
    <property type="protein sequence ID" value="JAC61088.1"/>
    <property type="molecule type" value="Transcribed_RNA"/>
</dbReference>
<proteinExistence type="predicted"/>
<evidence type="ECO:0000313" key="2">
    <source>
        <dbReference type="EMBL" id="JAC61088.1"/>
    </source>
</evidence>
<gene>
    <name evidence="2" type="ORF">TSPGSL018_27201</name>
</gene>
<name>A0A061QN13_9CHLO</name>
<feature type="non-terminal residue" evidence="2">
    <location>
        <position position="71"/>
    </location>
</feature>
<feature type="non-terminal residue" evidence="2">
    <location>
        <position position="1"/>
    </location>
</feature>
<evidence type="ECO:0000256" key="1">
    <source>
        <dbReference type="SAM" id="MobiDB-lite"/>
    </source>
</evidence>
<protein>
    <submittedName>
        <fullName evidence="2">Uncharacterized protein</fullName>
    </submittedName>
</protein>
<organism evidence="2">
    <name type="scientific">Tetraselmis sp. GSL018</name>
    <dbReference type="NCBI Taxonomy" id="582737"/>
    <lineage>
        <taxon>Eukaryota</taxon>
        <taxon>Viridiplantae</taxon>
        <taxon>Chlorophyta</taxon>
        <taxon>core chlorophytes</taxon>
        <taxon>Chlorodendrophyceae</taxon>
        <taxon>Chlorodendrales</taxon>
        <taxon>Chlorodendraceae</taxon>
        <taxon>Tetraselmis</taxon>
    </lineage>
</organism>